<accession>A0ABN7WLR8</accession>
<feature type="non-terminal residue" evidence="2">
    <location>
        <position position="157"/>
    </location>
</feature>
<feature type="compositionally biased region" description="Basic and acidic residues" evidence="1">
    <location>
        <begin position="83"/>
        <end position="101"/>
    </location>
</feature>
<feature type="region of interest" description="Disordered" evidence="1">
    <location>
        <begin position="78"/>
        <end position="101"/>
    </location>
</feature>
<feature type="non-terminal residue" evidence="2">
    <location>
        <position position="1"/>
    </location>
</feature>
<gene>
    <name evidence="2" type="ORF">GMARGA_LOCUS32579</name>
</gene>
<comment type="caution">
    <text evidence="2">The sequence shown here is derived from an EMBL/GenBank/DDBJ whole genome shotgun (WGS) entry which is preliminary data.</text>
</comment>
<organism evidence="2 3">
    <name type="scientific">Gigaspora margarita</name>
    <dbReference type="NCBI Taxonomy" id="4874"/>
    <lineage>
        <taxon>Eukaryota</taxon>
        <taxon>Fungi</taxon>
        <taxon>Fungi incertae sedis</taxon>
        <taxon>Mucoromycota</taxon>
        <taxon>Glomeromycotina</taxon>
        <taxon>Glomeromycetes</taxon>
        <taxon>Diversisporales</taxon>
        <taxon>Gigasporaceae</taxon>
        <taxon>Gigaspora</taxon>
    </lineage>
</organism>
<evidence type="ECO:0000313" key="2">
    <source>
        <dbReference type="EMBL" id="CAG8835452.1"/>
    </source>
</evidence>
<dbReference type="Proteomes" id="UP000789901">
    <property type="component" value="Unassembled WGS sequence"/>
</dbReference>
<proteinExistence type="predicted"/>
<evidence type="ECO:0000313" key="3">
    <source>
        <dbReference type="Proteomes" id="UP000789901"/>
    </source>
</evidence>
<protein>
    <submittedName>
        <fullName evidence="2">4314_t:CDS:1</fullName>
    </submittedName>
</protein>
<dbReference type="EMBL" id="CAJVQB010051500">
    <property type="protein sequence ID" value="CAG8835452.1"/>
    <property type="molecule type" value="Genomic_DNA"/>
</dbReference>
<evidence type="ECO:0000256" key="1">
    <source>
        <dbReference type="SAM" id="MobiDB-lite"/>
    </source>
</evidence>
<name>A0ABN7WLR8_GIGMA</name>
<keyword evidence="3" id="KW-1185">Reference proteome</keyword>
<reference evidence="2 3" key="1">
    <citation type="submission" date="2021-06" db="EMBL/GenBank/DDBJ databases">
        <authorList>
            <person name="Kallberg Y."/>
            <person name="Tangrot J."/>
            <person name="Rosling A."/>
        </authorList>
    </citation>
    <scope>NUCLEOTIDE SEQUENCE [LARGE SCALE GENOMIC DNA]</scope>
    <source>
        <strain evidence="2 3">120-4 pot B 10/14</strain>
    </source>
</reference>
<sequence>DNLFELLQLSSNINNQDINDHLVEEQLFYRKIWGLICTATDKCLLHQDHKFIQVIEDYLDNIHKHKEELAKISRIYQASTSNKSDKSDKSDENVKSDENDDSNKENWLVLRADQNQLAIKIIQMHLRAYEKTTQIDSLYLRASEDIVQISVVIVRNL</sequence>